<dbReference type="InterPro" id="IPR013783">
    <property type="entry name" value="Ig-like_fold"/>
</dbReference>
<dbReference type="InterPro" id="IPR012768">
    <property type="entry name" value="Trehalose_TreZ"/>
</dbReference>
<evidence type="ECO:0000313" key="21">
    <source>
        <dbReference type="EMBL" id="SFG13445.1"/>
    </source>
</evidence>
<evidence type="ECO:0000256" key="14">
    <source>
        <dbReference type="ARBA" id="ARBA00034013"/>
    </source>
</evidence>
<dbReference type="Gene3D" id="3.20.20.80">
    <property type="entry name" value="Glycosidases"/>
    <property type="match status" value="1"/>
</dbReference>
<keyword evidence="8" id="KW-0808">Transferase</keyword>
<dbReference type="InterPro" id="IPR014756">
    <property type="entry name" value="Ig_E-set"/>
</dbReference>
<dbReference type="STRING" id="1436961.SAMN05421739_101995"/>
<dbReference type="AlphaFoldDB" id="A0A1I2PBE0"/>
<dbReference type="CDD" id="cd11325">
    <property type="entry name" value="AmyAc_GTHase"/>
    <property type="match status" value="1"/>
</dbReference>
<dbReference type="SMART" id="SM00642">
    <property type="entry name" value="Aamy"/>
    <property type="match status" value="1"/>
</dbReference>
<evidence type="ECO:0000256" key="10">
    <source>
        <dbReference type="ARBA" id="ARBA00023277"/>
    </source>
</evidence>
<evidence type="ECO:0000259" key="20">
    <source>
        <dbReference type="SMART" id="SM00642"/>
    </source>
</evidence>
<dbReference type="SUPFAM" id="SSF51445">
    <property type="entry name" value="(Trans)glycosidases"/>
    <property type="match status" value="1"/>
</dbReference>
<protein>
    <recommendedName>
        <fullName evidence="6 15">Malto-oligosyltrehalose trehalohydrolase</fullName>
        <shortName evidence="16">MTHase</shortName>
        <ecNumber evidence="15 16">3.2.1.141</ecNumber>
    </recommendedName>
    <alternativeName>
        <fullName evidence="13 16">4-alpha-D-((1-&gt;4)-alpha-D-glucano)trehalose trehalohydrolase</fullName>
    </alternativeName>
    <alternativeName>
        <fullName evidence="12 16">Maltooligosyl trehalose trehalohydrolase</fullName>
    </alternativeName>
</protein>
<dbReference type="GO" id="GO:0005737">
    <property type="term" value="C:cytoplasm"/>
    <property type="evidence" value="ECO:0007669"/>
    <property type="project" value="UniProtKB-SubCell"/>
</dbReference>
<evidence type="ECO:0000313" key="22">
    <source>
        <dbReference type="Proteomes" id="UP000198724"/>
    </source>
</evidence>
<evidence type="ECO:0000256" key="1">
    <source>
        <dbReference type="ARBA" id="ARBA00000826"/>
    </source>
</evidence>
<dbReference type="SUPFAM" id="SSF81296">
    <property type="entry name" value="E set domains"/>
    <property type="match status" value="1"/>
</dbReference>
<evidence type="ECO:0000256" key="13">
    <source>
        <dbReference type="ARBA" id="ARBA00033284"/>
    </source>
</evidence>
<evidence type="ECO:0000256" key="19">
    <source>
        <dbReference type="PIRSR" id="PIRSR006337-3"/>
    </source>
</evidence>
<evidence type="ECO:0000256" key="17">
    <source>
        <dbReference type="PIRSR" id="PIRSR006337-1"/>
    </source>
</evidence>
<feature type="domain" description="Glycosyl hydrolase family 13 catalytic" evidence="20">
    <location>
        <begin position="99"/>
        <end position="521"/>
    </location>
</feature>
<dbReference type="PANTHER" id="PTHR43651">
    <property type="entry name" value="1,4-ALPHA-GLUCAN-BRANCHING ENZYME"/>
    <property type="match status" value="1"/>
</dbReference>
<feature type="active site" description="Proton donor" evidence="17">
    <location>
        <position position="309"/>
    </location>
</feature>
<dbReference type="UniPathway" id="UPA00299"/>
<dbReference type="Gene3D" id="2.60.40.10">
    <property type="entry name" value="Immunoglobulins"/>
    <property type="match status" value="1"/>
</dbReference>
<dbReference type="Gene3D" id="1.10.10.760">
    <property type="entry name" value="E-set domains of sugar-utilizing enzymes"/>
    <property type="match status" value="1"/>
</dbReference>
<keyword evidence="7" id="KW-0963">Cytoplasm</keyword>
<feature type="binding site" evidence="18">
    <location>
        <begin position="270"/>
        <end position="275"/>
    </location>
    <ligand>
        <name>substrate</name>
    </ligand>
</feature>
<evidence type="ECO:0000256" key="16">
    <source>
        <dbReference type="PIRNR" id="PIRNR006337"/>
    </source>
</evidence>
<evidence type="ECO:0000256" key="4">
    <source>
        <dbReference type="ARBA" id="ARBA00005199"/>
    </source>
</evidence>
<comment type="catalytic activity">
    <reaction evidence="1">
        <text>Transfers a segment of a (1-&gt;4)-alpha-D-glucan chain to a primary hydroxy group in a similar glucan chain.</text>
        <dbReference type="EC" id="2.4.1.18"/>
    </reaction>
</comment>
<dbReference type="Pfam" id="PF02806">
    <property type="entry name" value="Alpha-amylase_C"/>
    <property type="match status" value="1"/>
</dbReference>
<dbReference type="GO" id="GO:0005992">
    <property type="term" value="P:trehalose biosynthetic process"/>
    <property type="evidence" value="ECO:0007669"/>
    <property type="project" value="UniProtKB-UniRule"/>
</dbReference>
<keyword evidence="22" id="KW-1185">Reference proteome</keyword>
<dbReference type="EC" id="3.2.1.141" evidence="15 16"/>
<dbReference type="InterPro" id="IPR004193">
    <property type="entry name" value="Glyco_hydro_13_N"/>
</dbReference>
<dbReference type="InterPro" id="IPR017853">
    <property type="entry name" value="GH"/>
</dbReference>
<dbReference type="EMBL" id="FOOT01000001">
    <property type="protein sequence ID" value="SFG13445.1"/>
    <property type="molecule type" value="Genomic_DNA"/>
</dbReference>
<feature type="site" description="Transition state stabilizer" evidence="19">
    <location>
        <position position="403"/>
    </location>
</feature>
<name>A0A1I2PBE0_9BACT</name>
<evidence type="ECO:0000256" key="18">
    <source>
        <dbReference type="PIRSR" id="PIRSR006337-2"/>
    </source>
</evidence>
<keyword evidence="11 16" id="KW-0326">Glycosidase</keyword>
<feature type="active site" description="Nucleophile" evidence="17">
    <location>
        <position position="272"/>
    </location>
</feature>
<evidence type="ECO:0000256" key="8">
    <source>
        <dbReference type="ARBA" id="ARBA00022679"/>
    </source>
</evidence>
<sequence length="624" mass="71064">MLSKITFFMAIQREIGAHYSPEKEGTVFTVWAPKAKQVDVLLHKPEPIRVPLQQEAMGYWTALSEFANSGTRYTLILDEETERPDPASHFQPDGVHGSSAVVDHTSFAWSDKNWKNLPLHEYIIYELHVGTFTPEGTFESMIERLPELKDLGITAIEIMPVAQFPGNRNWGYDGVLPFAVQNSYGGPEGLKKLVNACHEQGIAVVLDVVYNHMGPEGNYLNDFGPYFTDKYKTPWGSALNFDDNHSDAVRNYFIQNALMWLRDYRIDALRLDAVHAIYDMGARHFLQELQEHVQELEQQVGRDFILIAESDLNDVRLINPVERGGYGLDAQWSDDFHHVVHTLVTGEQEGYYVGFGKPEQLAKVMTKAFMYDGLYSEHRHRTFGSSTEHNRAEQFVVCSQNHDQVGNRMLGERLSDLVDFETLKLVAGLVILSPFVPMLFMGEEYGEKNPFLYFVSHGDEELIEAVRKGRREEFKSFAWQGEAPDPQSEDTFNRSKISRSYTSDTRQNQLREFYKRLLQLRKTSVALQRPDKDKVSARLDAQETVLHLVHQTKEPNLYCLFNLSDAEQSTTLSPALETSGSWKPILHSASTAWGGANANLPETMEHQSEVTLPPKSVLILQQQQ</sequence>
<dbReference type="PIRSF" id="PIRSF006337">
    <property type="entry name" value="Trehalose_TreZ"/>
    <property type="match status" value="1"/>
</dbReference>
<dbReference type="GO" id="GO:0033942">
    <property type="term" value="F:4-alpha-D-(1-&gt;4)-alpha-D-glucanotrehalose trehalohydrolase activity"/>
    <property type="evidence" value="ECO:0007669"/>
    <property type="project" value="UniProtKB-EC"/>
</dbReference>
<comment type="function">
    <text evidence="2">Catalyzes the formation of the alpha-1,6-glucosidic linkages in glycogen by scission of a 1,4-alpha-linked oligosaccharide from growing alpha-1,4-glucan chains and the subsequent attachment of the oligosaccharide to the alpha-1,6 position.</text>
</comment>
<dbReference type="Pfam" id="PF02922">
    <property type="entry name" value="CBM_48"/>
    <property type="match status" value="1"/>
</dbReference>
<dbReference type="InterPro" id="IPR006047">
    <property type="entry name" value="GH13_cat_dom"/>
</dbReference>
<evidence type="ECO:0000256" key="15">
    <source>
        <dbReference type="NCBIfam" id="TIGR02402"/>
    </source>
</evidence>
<dbReference type="CDD" id="cd02853">
    <property type="entry name" value="E_set_MTHase_like_N"/>
    <property type="match status" value="1"/>
</dbReference>
<comment type="pathway">
    <text evidence="4 16">Glycan biosynthesis; trehalose biosynthesis.</text>
</comment>
<feature type="binding site" evidence="18">
    <location>
        <begin position="334"/>
        <end position="338"/>
    </location>
    <ligand>
        <name>substrate</name>
    </ligand>
</feature>
<proteinExistence type="inferred from homology"/>
<dbReference type="NCBIfam" id="TIGR02402">
    <property type="entry name" value="trehalose_TreZ"/>
    <property type="match status" value="1"/>
</dbReference>
<evidence type="ECO:0000256" key="6">
    <source>
        <dbReference type="ARBA" id="ARBA00015938"/>
    </source>
</evidence>
<keyword evidence="9 16" id="KW-0378">Hydrolase</keyword>
<evidence type="ECO:0000256" key="11">
    <source>
        <dbReference type="ARBA" id="ARBA00023295"/>
    </source>
</evidence>
<evidence type="ECO:0000256" key="3">
    <source>
        <dbReference type="ARBA" id="ARBA00004496"/>
    </source>
</evidence>
<dbReference type="InterPro" id="IPR006048">
    <property type="entry name" value="A-amylase/branching_C"/>
</dbReference>
<evidence type="ECO:0000256" key="2">
    <source>
        <dbReference type="ARBA" id="ARBA00002953"/>
    </source>
</evidence>
<accession>A0A1I2PBE0</accession>
<feature type="binding site" evidence="18">
    <location>
        <begin position="402"/>
        <end position="407"/>
    </location>
    <ligand>
        <name>substrate</name>
    </ligand>
</feature>
<dbReference type="InterPro" id="IPR044901">
    <property type="entry name" value="Trehalose_TreZ_E-set_sf"/>
</dbReference>
<dbReference type="Proteomes" id="UP000198724">
    <property type="component" value="Unassembled WGS sequence"/>
</dbReference>
<evidence type="ECO:0000256" key="7">
    <source>
        <dbReference type="ARBA" id="ARBA00022490"/>
    </source>
</evidence>
<evidence type="ECO:0000256" key="12">
    <source>
        <dbReference type="ARBA" id="ARBA00032057"/>
    </source>
</evidence>
<gene>
    <name evidence="21" type="ORF">SAMN05421739_101995</name>
</gene>
<comment type="subcellular location">
    <subcellularLocation>
        <location evidence="3 17">Cytoplasm</location>
    </subcellularLocation>
</comment>
<reference evidence="22" key="1">
    <citation type="submission" date="2016-10" db="EMBL/GenBank/DDBJ databases">
        <authorList>
            <person name="Varghese N."/>
            <person name="Submissions S."/>
        </authorList>
    </citation>
    <scope>NUCLEOTIDE SEQUENCE [LARGE SCALE GENOMIC DNA]</scope>
    <source>
        <strain evidence="22">LP51</strain>
    </source>
</reference>
<comment type="similarity">
    <text evidence="5">Belongs to the glycosyl hydrolase 13 family. GlgB subfamily.</text>
</comment>
<organism evidence="21 22">
    <name type="scientific">Pontibacter chinhatensis</name>
    <dbReference type="NCBI Taxonomy" id="1436961"/>
    <lineage>
        <taxon>Bacteria</taxon>
        <taxon>Pseudomonadati</taxon>
        <taxon>Bacteroidota</taxon>
        <taxon>Cytophagia</taxon>
        <taxon>Cytophagales</taxon>
        <taxon>Hymenobacteraceae</taxon>
        <taxon>Pontibacter</taxon>
    </lineage>
</organism>
<evidence type="ECO:0000256" key="5">
    <source>
        <dbReference type="ARBA" id="ARBA00009000"/>
    </source>
</evidence>
<dbReference type="PANTHER" id="PTHR43651:SF11">
    <property type="entry name" value="MALTO-OLIGOSYLTREHALOSE TREHALOHYDROLASE"/>
    <property type="match status" value="1"/>
</dbReference>
<dbReference type="Pfam" id="PF00128">
    <property type="entry name" value="Alpha-amylase"/>
    <property type="match status" value="2"/>
</dbReference>
<keyword evidence="10" id="KW-0119">Carbohydrate metabolism</keyword>
<evidence type="ECO:0000256" key="9">
    <source>
        <dbReference type="ARBA" id="ARBA00022801"/>
    </source>
</evidence>
<comment type="catalytic activity">
    <reaction evidence="14 16">
        <text>hydrolysis of (1-&gt;4)-alpha-D-glucosidic linkage in 4-alpha-D-[(1-&gt;4)-alpha-D-glucanosyl]n trehalose to yield trehalose and (1-&gt;4)-alpha-D-glucan.</text>
        <dbReference type="EC" id="3.2.1.141"/>
    </reaction>
</comment>